<dbReference type="AlphaFoldDB" id="A0A8H6HK22"/>
<accession>A0A8H6HK22</accession>
<reference evidence="1 2" key="1">
    <citation type="submission" date="2020-07" db="EMBL/GenBank/DDBJ databases">
        <title>Comparative genomics of pyrophilous fungi reveals a link between fire events and developmental genes.</title>
        <authorList>
            <consortium name="DOE Joint Genome Institute"/>
            <person name="Steindorff A.S."/>
            <person name="Carver A."/>
            <person name="Calhoun S."/>
            <person name="Stillman K."/>
            <person name="Liu H."/>
            <person name="Lipzen A."/>
            <person name="Pangilinan J."/>
            <person name="Labutti K."/>
            <person name="Bruns T.D."/>
            <person name="Grigoriev I.V."/>
        </authorList>
    </citation>
    <scope>NUCLEOTIDE SEQUENCE [LARGE SCALE GENOMIC DNA]</scope>
    <source>
        <strain evidence="1 2">CBS 144469</strain>
    </source>
</reference>
<gene>
    <name evidence="1" type="ORF">DFP72DRAFT_1074878</name>
</gene>
<dbReference type="EMBL" id="JACGCI010000077">
    <property type="protein sequence ID" value="KAF6747787.1"/>
    <property type="molecule type" value="Genomic_DNA"/>
</dbReference>
<comment type="caution">
    <text evidence="1">The sequence shown here is derived from an EMBL/GenBank/DDBJ whole genome shotgun (WGS) entry which is preliminary data.</text>
</comment>
<dbReference type="Proteomes" id="UP000521943">
    <property type="component" value="Unassembled WGS sequence"/>
</dbReference>
<sequence>MLFEEEVRDEDVELMVADAKAISRDERWPLVKCAFYGSRCTKPFIVPAAVQCVSVNTGRTMDVVFRSYVNAAVPRASLVYNLDHFMIEVNRYPACSLVEGPWRYTIFTSMNAHDAQNTLVQSLYKGSQLTIFGCLLVAKSDHMGAIQPVVESDMSQIETMLVEALTMLDKPVSESASVCTAADLISNY</sequence>
<name>A0A8H6HK22_9AGAR</name>
<keyword evidence="2" id="KW-1185">Reference proteome</keyword>
<proteinExistence type="predicted"/>
<dbReference type="OrthoDB" id="2996353at2759"/>
<organism evidence="1 2">
    <name type="scientific">Ephemerocybe angulata</name>
    <dbReference type="NCBI Taxonomy" id="980116"/>
    <lineage>
        <taxon>Eukaryota</taxon>
        <taxon>Fungi</taxon>
        <taxon>Dikarya</taxon>
        <taxon>Basidiomycota</taxon>
        <taxon>Agaricomycotina</taxon>
        <taxon>Agaricomycetes</taxon>
        <taxon>Agaricomycetidae</taxon>
        <taxon>Agaricales</taxon>
        <taxon>Agaricineae</taxon>
        <taxon>Psathyrellaceae</taxon>
        <taxon>Ephemerocybe</taxon>
    </lineage>
</organism>
<evidence type="ECO:0000313" key="1">
    <source>
        <dbReference type="EMBL" id="KAF6747787.1"/>
    </source>
</evidence>
<evidence type="ECO:0000313" key="2">
    <source>
        <dbReference type="Proteomes" id="UP000521943"/>
    </source>
</evidence>
<protein>
    <submittedName>
        <fullName evidence="1">Uncharacterized protein</fullName>
    </submittedName>
</protein>